<evidence type="ECO:0000259" key="6">
    <source>
        <dbReference type="Pfam" id="PF00496"/>
    </source>
</evidence>
<keyword evidence="3" id="KW-0813">Transport</keyword>
<dbReference type="Proteomes" id="UP001432180">
    <property type="component" value="Chromosome"/>
</dbReference>
<dbReference type="InterPro" id="IPR039424">
    <property type="entry name" value="SBP_5"/>
</dbReference>
<dbReference type="SUPFAM" id="SSF53850">
    <property type="entry name" value="Periplasmic binding protein-like II"/>
    <property type="match status" value="1"/>
</dbReference>
<keyword evidence="5" id="KW-1133">Transmembrane helix</keyword>
<gene>
    <name evidence="7" type="primary">ygiS</name>
    <name evidence="7" type="ORF">Thiowin_00579</name>
</gene>
<reference evidence="7 8" key="1">
    <citation type="journal article" date="2023" name="Microorganisms">
        <title>Thiorhodovibrio frisius and Trv. litoralis spp. nov., Two Novel Members from a Clade of Fastidious Purple Sulfur Bacteria That Exhibit Unique Red-Shifted Light-Harvesting Capabilities.</title>
        <authorList>
            <person name="Methner A."/>
            <person name="Kuzyk S.B."/>
            <person name="Petersen J."/>
            <person name="Bauer S."/>
            <person name="Brinkmann H."/>
            <person name="Sichau K."/>
            <person name="Wanner G."/>
            <person name="Wolf J."/>
            <person name="Neumann-Schaal M."/>
            <person name="Henke P."/>
            <person name="Tank M."/>
            <person name="Sproer C."/>
            <person name="Bunk B."/>
            <person name="Overmann J."/>
        </authorList>
    </citation>
    <scope>NUCLEOTIDE SEQUENCE [LARGE SCALE GENOMIC DNA]</scope>
    <source>
        <strain evidence="7 8">DSM 6702</strain>
    </source>
</reference>
<organism evidence="7 8">
    <name type="scientific">Thiorhodovibrio winogradskyi</name>
    <dbReference type="NCBI Taxonomy" id="77007"/>
    <lineage>
        <taxon>Bacteria</taxon>
        <taxon>Pseudomonadati</taxon>
        <taxon>Pseudomonadota</taxon>
        <taxon>Gammaproteobacteria</taxon>
        <taxon>Chromatiales</taxon>
        <taxon>Chromatiaceae</taxon>
        <taxon>Thiorhodovibrio</taxon>
    </lineage>
</organism>
<feature type="domain" description="Solute-binding protein family 5" evidence="6">
    <location>
        <begin position="183"/>
        <end position="610"/>
    </location>
</feature>
<evidence type="ECO:0000256" key="2">
    <source>
        <dbReference type="ARBA" id="ARBA00005695"/>
    </source>
</evidence>
<evidence type="ECO:0000313" key="8">
    <source>
        <dbReference type="Proteomes" id="UP001432180"/>
    </source>
</evidence>
<dbReference type="Pfam" id="PF00496">
    <property type="entry name" value="SBP_bac_5"/>
    <property type="match status" value="1"/>
</dbReference>
<keyword evidence="4" id="KW-0732">Signal</keyword>
<evidence type="ECO:0000313" key="7">
    <source>
        <dbReference type="EMBL" id="WPL15670.1"/>
    </source>
</evidence>
<proteinExistence type="inferred from homology"/>
<feature type="transmembrane region" description="Helical" evidence="5">
    <location>
        <begin position="709"/>
        <end position="728"/>
    </location>
</feature>
<protein>
    <submittedName>
        <fullName evidence="7">Binding protein YgiS</fullName>
    </submittedName>
</protein>
<dbReference type="Gene3D" id="3.40.190.10">
    <property type="entry name" value="Periplasmic binding protein-like II"/>
    <property type="match status" value="1"/>
</dbReference>
<comment type="similarity">
    <text evidence="2">Belongs to the bacterial solute-binding protein 5 family.</text>
</comment>
<evidence type="ECO:0000256" key="1">
    <source>
        <dbReference type="ARBA" id="ARBA00004196"/>
    </source>
</evidence>
<keyword evidence="5" id="KW-0472">Membrane</keyword>
<dbReference type="PROSITE" id="PS51257">
    <property type="entry name" value="PROKAR_LIPOPROTEIN"/>
    <property type="match status" value="1"/>
</dbReference>
<evidence type="ECO:0000256" key="5">
    <source>
        <dbReference type="SAM" id="Phobius"/>
    </source>
</evidence>
<keyword evidence="8" id="KW-1185">Reference proteome</keyword>
<dbReference type="CDD" id="cd08505">
    <property type="entry name" value="PBP2_NikA_DppA_OppA_like_18"/>
    <property type="match status" value="1"/>
</dbReference>
<dbReference type="PANTHER" id="PTHR30290:SF10">
    <property type="entry name" value="PERIPLASMIC OLIGOPEPTIDE-BINDING PROTEIN-RELATED"/>
    <property type="match status" value="1"/>
</dbReference>
<evidence type="ECO:0000256" key="3">
    <source>
        <dbReference type="ARBA" id="ARBA00022448"/>
    </source>
</evidence>
<dbReference type="PANTHER" id="PTHR30290">
    <property type="entry name" value="PERIPLASMIC BINDING COMPONENT OF ABC TRANSPORTER"/>
    <property type="match status" value="1"/>
</dbReference>
<accession>A0ABZ0S868</accession>
<dbReference type="InterPro" id="IPR000914">
    <property type="entry name" value="SBP_5_dom"/>
</dbReference>
<comment type="subcellular location">
    <subcellularLocation>
        <location evidence="1">Cell envelope</location>
    </subcellularLocation>
</comment>
<dbReference type="EMBL" id="CP121472">
    <property type="protein sequence ID" value="WPL15670.1"/>
    <property type="molecule type" value="Genomic_DNA"/>
</dbReference>
<keyword evidence="5" id="KW-0812">Transmembrane</keyword>
<dbReference type="Gene3D" id="3.10.105.10">
    <property type="entry name" value="Dipeptide-binding Protein, Domain 3"/>
    <property type="match status" value="1"/>
</dbReference>
<sequence>MPPVRSSLPWFPVSVLLLVVPVLFLVPVLGGCGNNAWNNPYPASDARANIVYSAFSEQPKHLDPVRSYSSNEYAFIGQIYEPPLQYHFLKRPYTLVPLTAQSMPEVRYFDAEGQPLPDSAPAAEIAVSEYLIRIRPGIQYQPHPALARAADAPAGEGYLYHRLEPADLRGIEDLGDFPQTGTRELTAEDYVYQIKRLAAPWLHSPIAGLMGKHILDFSELSERLSERRAELAAAAGKGEQPFLDLRAIPFAGAEVIDRHRYRIRVRGRYPQFQYWLAMLFFSPMPWEAEAFYAQPGLAERNITLDWYPLGSGAFMLSENNPNLRMVLRRNPHFHGETYPSEGMPEDLQAGLLQDAGQPLPLVDEVIYALEKESIPYWNKFLQGYYDSSGIASDAFDQAIAFGADGDAELTPGMREKGIRLATAVNTSIWYLGFNMLDPVLGGDTERARLLRRAISIAVDFGEYISIFANGRGIEAQGMLPPGIFGHHDGRAGLNPYIFDWQDGRALRKPISEARALLAEAGYPDGRDPRSGRPLTLYYEAMDAGPDGKARLNWMRKQFAKLGIELVVRATDYNRFQDKMREGTGQMFMWGWNADYPDPENLFFLLYGPNAKIKGGENAFNYQNPEFDQLFEQMRVMDDTPERQALINEMTDLLRRDGPVAFGFFPKDYSLYHQWLGNVKPNLMANNTLKYRRLEPELRAEQRRAWNPPILWPLGLLALILMLGALPAWRMARKRERSRAR</sequence>
<name>A0ABZ0S868_9GAMM</name>
<evidence type="ECO:0000256" key="4">
    <source>
        <dbReference type="ARBA" id="ARBA00022729"/>
    </source>
</evidence>